<dbReference type="InterPro" id="IPR000259">
    <property type="entry name" value="Adhesion_dom_fimbrial"/>
</dbReference>
<evidence type="ECO:0000259" key="7">
    <source>
        <dbReference type="Pfam" id="PF22003"/>
    </source>
</evidence>
<dbReference type="PANTHER" id="PTHR33420:SF12">
    <property type="entry name" value="FIMBRIN-LIKE PROTEIN FIMI-RELATED"/>
    <property type="match status" value="1"/>
</dbReference>
<comment type="similarity">
    <text evidence="2">Belongs to the fimbrial protein family.</text>
</comment>
<dbReference type="InterPro" id="IPR008966">
    <property type="entry name" value="Adhesion_dom_sf"/>
</dbReference>
<accession>A0A431TDA5</accession>
<dbReference type="AlphaFoldDB" id="A0A431TDA5"/>
<dbReference type="OrthoDB" id="8678921at2"/>
<keyword evidence="3 5" id="KW-0732">Signal</keyword>
<dbReference type="Proteomes" id="UP000267418">
    <property type="component" value="Unassembled WGS sequence"/>
</dbReference>
<dbReference type="InterPro" id="IPR036937">
    <property type="entry name" value="Adhesion_dom_fimbrial_sf"/>
</dbReference>
<organism evidence="8 9">
    <name type="scientific">Variovorax gossypii</name>
    <dbReference type="NCBI Taxonomy" id="1679495"/>
    <lineage>
        <taxon>Bacteria</taxon>
        <taxon>Pseudomonadati</taxon>
        <taxon>Pseudomonadota</taxon>
        <taxon>Betaproteobacteria</taxon>
        <taxon>Burkholderiales</taxon>
        <taxon>Comamonadaceae</taxon>
        <taxon>Variovorax</taxon>
    </lineage>
</organism>
<dbReference type="InterPro" id="IPR054160">
    <property type="entry name" value="MrkD_recept-bd"/>
</dbReference>
<evidence type="ECO:0000256" key="2">
    <source>
        <dbReference type="ARBA" id="ARBA00006671"/>
    </source>
</evidence>
<evidence type="ECO:0000256" key="3">
    <source>
        <dbReference type="ARBA" id="ARBA00022729"/>
    </source>
</evidence>
<evidence type="ECO:0000256" key="5">
    <source>
        <dbReference type="SAM" id="SignalP"/>
    </source>
</evidence>
<comment type="subcellular location">
    <subcellularLocation>
        <location evidence="1">Fimbrium</location>
    </subcellularLocation>
</comment>
<keyword evidence="9" id="KW-1185">Reference proteome</keyword>
<dbReference type="EMBL" id="RXOE01000011">
    <property type="protein sequence ID" value="RTQ30921.1"/>
    <property type="molecule type" value="Genomic_DNA"/>
</dbReference>
<evidence type="ECO:0000256" key="4">
    <source>
        <dbReference type="ARBA" id="ARBA00023263"/>
    </source>
</evidence>
<dbReference type="SUPFAM" id="SSF49401">
    <property type="entry name" value="Bacterial adhesins"/>
    <property type="match status" value="1"/>
</dbReference>
<name>A0A431TDA5_9BURK</name>
<feature type="signal peptide" evidence="5">
    <location>
        <begin position="1"/>
        <end position="35"/>
    </location>
</feature>
<evidence type="ECO:0000259" key="6">
    <source>
        <dbReference type="Pfam" id="PF00419"/>
    </source>
</evidence>
<sequence>MSRSSHSSGAMKIARLAFPTLGALALLLGAQAARAACYVTPGYIEKTVNMAMGRVVIPNDAAVGTMFKSQLFPLPLTGTTNKPWTCSGGGNVKGVMLQGSPVAGYDHVYTTNVPGVGIRLSRYFDQTAVNYYPHDRSTTTDFGDFNAASRFQVELFKIATVTGNGPLAQGTYTQYYSVADNKSVLTTNLLGEGITIITPSCSVDLGSRNITVDFGKVPQNNFKGKGTTTGDRKFDIRLNCKAGQNAQNTVYLRMDATPDPSNVQGVLKITQGGTGTATGVGIQVVDNQSQPVKFGDEALVGPSKDGDYVLPYTARYYQTADKVTPGRADGTATFTLDYK</sequence>
<feature type="chain" id="PRO_5018976346" evidence="5">
    <location>
        <begin position="36"/>
        <end position="339"/>
    </location>
</feature>
<feature type="domain" description="Fimbrial-type adhesion" evidence="6">
    <location>
        <begin position="195"/>
        <end position="339"/>
    </location>
</feature>
<dbReference type="Gene3D" id="2.60.40.1090">
    <property type="entry name" value="Fimbrial-type adhesion domain"/>
    <property type="match status" value="1"/>
</dbReference>
<dbReference type="InterPro" id="IPR050263">
    <property type="entry name" value="Bact_Fimbrial_Adh_Pro"/>
</dbReference>
<dbReference type="PANTHER" id="PTHR33420">
    <property type="entry name" value="FIMBRIAL SUBUNIT ELFA-RELATED"/>
    <property type="match status" value="1"/>
</dbReference>
<gene>
    <name evidence="8" type="ORF">EJP69_28265</name>
</gene>
<evidence type="ECO:0000313" key="9">
    <source>
        <dbReference type="Proteomes" id="UP000267418"/>
    </source>
</evidence>
<comment type="caution">
    <text evidence="8">The sequence shown here is derived from an EMBL/GenBank/DDBJ whole genome shotgun (WGS) entry which is preliminary data.</text>
</comment>
<keyword evidence="4" id="KW-0281">Fimbrium</keyword>
<evidence type="ECO:0000256" key="1">
    <source>
        <dbReference type="ARBA" id="ARBA00004561"/>
    </source>
</evidence>
<dbReference type="Pfam" id="PF22003">
    <property type="entry name" value="MrkDrd"/>
    <property type="match status" value="1"/>
</dbReference>
<proteinExistence type="inferred from homology"/>
<dbReference type="Pfam" id="PF00419">
    <property type="entry name" value="Fimbrial"/>
    <property type="match status" value="1"/>
</dbReference>
<feature type="domain" description="MrkD-like receptor binding" evidence="7">
    <location>
        <begin position="48"/>
        <end position="191"/>
    </location>
</feature>
<dbReference type="RefSeq" id="WP_126473646.1">
    <property type="nucleotide sequence ID" value="NZ_RXOE01000011.1"/>
</dbReference>
<dbReference type="GO" id="GO:0009289">
    <property type="term" value="C:pilus"/>
    <property type="evidence" value="ECO:0007669"/>
    <property type="project" value="UniProtKB-SubCell"/>
</dbReference>
<protein>
    <submittedName>
        <fullName evidence="8">Type 1 fimbrial protein</fullName>
    </submittedName>
</protein>
<dbReference type="Gene3D" id="2.60.40.3310">
    <property type="match status" value="1"/>
</dbReference>
<evidence type="ECO:0000313" key="8">
    <source>
        <dbReference type="EMBL" id="RTQ30921.1"/>
    </source>
</evidence>
<dbReference type="GO" id="GO:0043709">
    <property type="term" value="P:cell adhesion involved in single-species biofilm formation"/>
    <property type="evidence" value="ECO:0007669"/>
    <property type="project" value="TreeGrafter"/>
</dbReference>
<reference evidence="8 9" key="1">
    <citation type="submission" date="2018-12" db="EMBL/GenBank/DDBJ databases">
        <title>The genome of Variovorax gossypii DSM 100435.</title>
        <authorList>
            <person name="Gao J."/>
            <person name="Sun J."/>
        </authorList>
    </citation>
    <scope>NUCLEOTIDE SEQUENCE [LARGE SCALE GENOMIC DNA]</scope>
    <source>
        <strain evidence="8 9">DSM 100435</strain>
    </source>
</reference>